<organism evidence="4 5">
    <name type="scientific">Corallococcus carmarthensis</name>
    <dbReference type="NCBI Taxonomy" id="2316728"/>
    <lineage>
        <taxon>Bacteria</taxon>
        <taxon>Pseudomonadati</taxon>
        <taxon>Myxococcota</taxon>
        <taxon>Myxococcia</taxon>
        <taxon>Myxococcales</taxon>
        <taxon>Cystobacterineae</taxon>
        <taxon>Myxococcaceae</taxon>
        <taxon>Corallococcus</taxon>
    </lineage>
</organism>
<dbReference type="PANTHER" id="PTHR43798">
    <property type="entry name" value="MONOACYLGLYCEROL LIPASE"/>
    <property type="match status" value="1"/>
</dbReference>
<proteinExistence type="inferred from homology"/>
<keyword evidence="5" id="KW-1185">Reference proteome</keyword>
<dbReference type="InterPro" id="IPR000073">
    <property type="entry name" value="AB_hydrolase_1"/>
</dbReference>
<dbReference type="GO" id="GO:0016020">
    <property type="term" value="C:membrane"/>
    <property type="evidence" value="ECO:0007669"/>
    <property type="project" value="TreeGrafter"/>
</dbReference>
<sequence>MRPYLSDASHGGPPGMPLPSPLRRCLSVLTRCLAVCGLTLGVACASNPPKPVVDARAIIADARKIATREGVEELLKIPVGGTEQWISVRGRDRNNPILLMIHGGPASPELPTSWAFQGGWEDFFTVVQWDQRGSGKTYNANDPARIGPTLSLDRITEDSGEVVQYLRGRYGKEKVFVLGHSWGSLVGLGLAHRHPELLFAYVGMGQVISGQENERVGYALTLAAAEAAHNAEALQELKAIAPYPEQDGSLPIQKLGIERKWSNAFGGLVHGRDGIGHYLNLAELSPDYTAKDVEAMDLGSQLSLPHLLPDLARFDFMQVTDFGCPVILFAGRHDTTTPSQVAAGWLQRVSAPSKQLVWFEHSAHMMMVEEPGRVLLHLVQDVLPLAARGPAQAQYSCWMSQNTAVRCDTGK</sequence>
<evidence type="ECO:0000259" key="3">
    <source>
        <dbReference type="Pfam" id="PF00561"/>
    </source>
</evidence>
<dbReference type="PANTHER" id="PTHR43798:SF33">
    <property type="entry name" value="HYDROLASE, PUTATIVE (AFU_ORTHOLOGUE AFUA_2G14860)-RELATED"/>
    <property type="match status" value="1"/>
</dbReference>
<evidence type="ECO:0000256" key="1">
    <source>
        <dbReference type="ARBA" id="ARBA00010088"/>
    </source>
</evidence>
<feature type="domain" description="AB hydrolase-1" evidence="3">
    <location>
        <begin position="96"/>
        <end position="371"/>
    </location>
</feature>
<evidence type="ECO:0000313" key="4">
    <source>
        <dbReference type="EMBL" id="RKH06377.1"/>
    </source>
</evidence>
<dbReference type="AlphaFoldDB" id="A0A3A8KGC1"/>
<dbReference type="GO" id="GO:0006508">
    <property type="term" value="P:proteolysis"/>
    <property type="evidence" value="ECO:0007669"/>
    <property type="project" value="InterPro"/>
</dbReference>
<protein>
    <submittedName>
        <fullName evidence="4">Alpha/beta hydrolase</fullName>
    </submittedName>
</protein>
<dbReference type="InterPro" id="IPR050266">
    <property type="entry name" value="AB_hydrolase_sf"/>
</dbReference>
<dbReference type="Pfam" id="PF00561">
    <property type="entry name" value="Abhydrolase_1"/>
    <property type="match status" value="1"/>
</dbReference>
<evidence type="ECO:0000313" key="5">
    <source>
        <dbReference type="Proteomes" id="UP000268313"/>
    </source>
</evidence>
<dbReference type="InterPro" id="IPR002410">
    <property type="entry name" value="Peptidase_S33"/>
</dbReference>
<name>A0A3A8KGC1_9BACT</name>
<comment type="caution">
    <text evidence="4">The sequence shown here is derived from an EMBL/GenBank/DDBJ whole genome shotgun (WGS) entry which is preliminary data.</text>
</comment>
<evidence type="ECO:0000256" key="2">
    <source>
        <dbReference type="ARBA" id="ARBA00022801"/>
    </source>
</evidence>
<dbReference type="Gene3D" id="3.40.50.1820">
    <property type="entry name" value="alpha/beta hydrolase"/>
    <property type="match status" value="1"/>
</dbReference>
<comment type="similarity">
    <text evidence="1">Belongs to the peptidase S33 family.</text>
</comment>
<accession>A0A3A8KGC1</accession>
<dbReference type="SUPFAM" id="SSF53474">
    <property type="entry name" value="alpha/beta-Hydrolases"/>
    <property type="match status" value="1"/>
</dbReference>
<dbReference type="GO" id="GO:0008233">
    <property type="term" value="F:peptidase activity"/>
    <property type="evidence" value="ECO:0007669"/>
    <property type="project" value="InterPro"/>
</dbReference>
<gene>
    <name evidence="4" type="ORF">D7X32_05465</name>
</gene>
<dbReference type="EMBL" id="RAWE01000011">
    <property type="protein sequence ID" value="RKH06377.1"/>
    <property type="molecule type" value="Genomic_DNA"/>
</dbReference>
<keyword evidence="2 4" id="KW-0378">Hydrolase</keyword>
<dbReference type="PRINTS" id="PR00793">
    <property type="entry name" value="PROAMNOPTASE"/>
</dbReference>
<reference evidence="5" key="1">
    <citation type="submission" date="2018-09" db="EMBL/GenBank/DDBJ databases">
        <authorList>
            <person name="Livingstone P.G."/>
            <person name="Whitworth D.E."/>
        </authorList>
    </citation>
    <scope>NUCLEOTIDE SEQUENCE [LARGE SCALE GENOMIC DNA]</scope>
    <source>
        <strain evidence="5">CA043D</strain>
    </source>
</reference>
<dbReference type="InterPro" id="IPR029058">
    <property type="entry name" value="AB_hydrolase_fold"/>
</dbReference>
<dbReference type="Proteomes" id="UP000268313">
    <property type="component" value="Unassembled WGS sequence"/>
</dbReference>